<evidence type="ECO:0000313" key="2">
    <source>
        <dbReference type="Proteomes" id="UP001240150"/>
    </source>
</evidence>
<evidence type="ECO:0000313" key="1">
    <source>
        <dbReference type="EMBL" id="WIM99081.1"/>
    </source>
</evidence>
<dbReference type="Proteomes" id="UP001240150">
    <property type="component" value="Chromosome"/>
</dbReference>
<keyword evidence="2" id="KW-1185">Reference proteome</keyword>
<reference evidence="1 2" key="1">
    <citation type="submission" date="2023-06" db="EMBL/GenBank/DDBJ databases">
        <authorList>
            <person name="Yushchuk O."/>
            <person name="Binda E."/>
            <person name="Ruckert-Reed C."/>
            <person name="Fedorenko V."/>
            <person name="Kalinowski J."/>
            <person name="Marinelli F."/>
        </authorList>
    </citation>
    <scope>NUCLEOTIDE SEQUENCE [LARGE SCALE GENOMIC DNA]</scope>
    <source>
        <strain evidence="1 2">NRRL 3884</strain>
    </source>
</reference>
<name>A0ABY8WMF9_9ACTN</name>
<protein>
    <recommendedName>
        <fullName evidence="3">Transposase</fullName>
    </recommendedName>
</protein>
<accession>A0ABY8WMF9</accession>
<gene>
    <name evidence="1" type="ORF">ACTOB_002717</name>
</gene>
<proteinExistence type="predicted"/>
<evidence type="ECO:0008006" key="3">
    <source>
        <dbReference type="Google" id="ProtNLM"/>
    </source>
</evidence>
<dbReference type="RefSeq" id="WP_284920520.1">
    <property type="nucleotide sequence ID" value="NZ_CP126980.1"/>
</dbReference>
<organism evidence="1 2">
    <name type="scientific">Actinoplanes oblitus</name>
    <dbReference type="NCBI Taxonomy" id="3040509"/>
    <lineage>
        <taxon>Bacteria</taxon>
        <taxon>Bacillati</taxon>
        <taxon>Actinomycetota</taxon>
        <taxon>Actinomycetes</taxon>
        <taxon>Micromonosporales</taxon>
        <taxon>Micromonosporaceae</taxon>
        <taxon>Actinoplanes</taxon>
    </lineage>
</organism>
<dbReference type="EMBL" id="CP126980">
    <property type="protein sequence ID" value="WIM99081.1"/>
    <property type="molecule type" value="Genomic_DNA"/>
</dbReference>
<sequence>MPFLFGLVEGGRDLRPRPIAELLGRWTVPDIQVDSVFPGASSWEI</sequence>